<evidence type="ECO:0000313" key="2">
    <source>
        <dbReference type="EMBL" id="RJL22717.1"/>
    </source>
</evidence>
<accession>A0A3A4A6R6</accession>
<protein>
    <submittedName>
        <fullName evidence="2">ABC transporter permease</fullName>
    </submittedName>
</protein>
<proteinExistence type="predicted"/>
<keyword evidence="1" id="KW-1133">Transmembrane helix</keyword>
<gene>
    <name evidence="2" type="ORF">D5H75_34550</name>
</gene>
<feature type="transmembrane region" description="Helical" evidence="1">
    <location>
        <begin position="186"/>
        <end position="207"/>
    </location>
</feature>
<sequence>MFWLTWRQHRAQMLVTASFLLALGALLLGSAIEAAVYAAAHAPPGCPGPSVACAEVGAGLSARYQAVYSLYGWMPLLAPALIGAFWGAPLLGREYERGTHLLAWTQSVSPARWLAVKLGVLGGAVALGGLALSAMATAWRASFPDSVAGTWFGNLGVFNMVGVVPAAWWAFAFATGAAAGAFLRRTLPAMAVTVAVVAAAVFGLFSLSDHYAEPARTVTTDRAAVFARDSRLLREAWVAPSGAETEAVPMTVCPSPPDAGRSGRNAEARERCLFQAGYRLAVYHHPPERFWRFQWIEAGILLAASAVLGAAAVARTLRR</sequence>
<evidence type="ECO:0000256" key="1">
    <source>
        <dbReference type="SAM" id="Phobius"/>
    </source>
</evidence>
<dbReference type="RefSeq" id="WP_119930809.1">
    <property type="nucleotide sequence ID" value="NZ_QZEY01000021.1"/>
</dbReference>
<feature type="transmembrane region" description="Helical" evidence="1">
    <location>
        <begin position="113"/>
        <end position="139"/>
    </location>
</feature>
<feature type="transmembrane region" description="Helical" evidence="1">
    <location>
        <begin position="70"/>
        <end position="92"/>
    </location>
</feature>
<feature type="transmembrane region" description="Helical" evidence="1">
    <location>
        <begin position="293"/>
        <end position="314"/>
    </location>
</feature>
<evidence type="ECO:0000313" key="3">
    <source>
        <dbReference type="Proteomes" id="UP000265768"/>
    </source>
</evidence>
<dbReference type="Proteomes" id="UP000265768">
    <property type="component" value="Unassembled WGS sequence"/>
</dbReference>
<reference evidence="2 3" key="1">
    <citation type="submission" date="2018-09" db="EMBL/GenBank/DDBJ databases">
        <title>YIM 75507 draft genome.</title>
        <authorList>
            <person name="Tang S."/>
            <person name="Feng Y."/>
        </authorList>
    </citation>
    <scope>NUCLEOTIDE SEQUENCE [LARGE SCALE GENOMIC DNA]</scope>
    <source>
        <strain evidence="2 3">YIM 75507</strain>
    </source>
</reference>
<dbReference type="EMBL" id="QZEY01000021">
    <property type="protein sequence ID" value="RJL22717.1"/>
    <property type="molecule type" value="Genomic_DNA"/>
</dbReference>
<keyword evidence="1" id="KW-0472">Membrane</keyword>
<dbReference type="OrthoDB" id="3579673at2"/>
<organism evidence="2 3">
    <name type="scientific">Bailinhaonella thermotolerans</name>
    <dbReference type="NCBI Taxonomy" id="1070861"/>
    <lineage>
        <taxon>Bacteria</taxon>
        <taxon>Bacillati</taxon>
        <taxon>Actinomycetota</taxon>
        <taxon>Actinomycetes</taxon>
        <taxon>Streptosporangiales</taxon>
        <taxon>Streptosporangiaceae</taxon>
        <taxon>Bailinhaonella</taxon>
    </lineage>
</organism>
<comment type="caution">
    <text evidence="2">The sequence shown here is derived from an EMBL/GenBank/DDBJ whole genome shotgun (WGS) entry which is preliminary data.</text>
</comment>
<dbReference type="AlphaFoldDB" id="A0A3A4A6R6"/>
<feature type="transmembrane region" description="Helical" evidence="1">
    <location>
        <begin position="151"/>
        <end position="174"/>
    </location>
</feature>
<keyword evidence="1" id="KW-0812">Transmembrane</keyword>
<name>A0A3A4A6R6_9ACTN</name>
<keyword evidence="3" id="KW-1185">Reference proteome</keyword>